<dbReference type="GO" id="GO:0008395">
    <property type="term" value="F:steroid hydroxylase activity"/>
    <property type="evidence" value="ECO:0007669"/>
    <property type="project" value="TreeGrafter"/>
</dbReference>
<dbReference type="Pfam" id="PF00067">
    <property type="entry name" value="p450"/>
    <property type="match status" value="1"/>
</dbReference>
<keyword evidence="15" id="KW-1133">Transmembrane helix</keyword>
<dbReference type="PANTHER" id="PTHR24300:SF403">
    <property type="entry name" value="CYTOCHROME P450 306A1"/>
    <property type="match status" value="1"/>
</dbReference>
<keyword evidence="12" id="KW-0503">Monooxygenase</keyword>
<evidence type="ECO:0000256" key="9">
    <source>
        <dbReference type="ARBA" id="ARBA00022848"/>
    </source>
</evidence>
<evidence type="ECO:0000256" key="12">
    <source>
        <dbReference type="ARBA" id="ARBA00023033"/>
    </source>
</evidence>
<comment type="cofactor">
    <cofactor evidence="1 14">
        <name>heme</name>
        <dbReference type="ChEBI" id="CHEBI:30413"/>
    </cofactor>
</comment>
<comment type="similarity">
    <text evidence="5">Belongs to the cytochrome P450 family.</text>
</comment>
<dbReference type="GO" id="GO:0005506">
    <property type="term" value="F:iron ion binding"/>
    <property type="evidence" value="ECO:0007669"/>
    <property type="project" value="InterPro"/>
</dbReference>
<dbReference type="InterPro" id="IPR002401">
    <property type="entry name" value="Cyt_P450_E_grp-I"/>
</dbReference>
<dbReference type="PANTHER" id="PTHR24300">
    <property type="entry name" value="CYTOCHROME P450 508A4-RELATED"/>
    <property type="match status" value="1"/>
</dbReference>
<name>A0A9P0HLH0_NEZVI</name>
<dbReference type="GO" id="GO:0006082">
    <property type="term" value="P:organic acid metabolic process"/>
    <property type="evidence" value="ECO:0007669"/>
    <property type="project" value="TreeGrafter"/>
</dbReference>
<comment type="function">
    <text evidence="2">May be involved in the metabolism of insect hormones and in the breakdown of synthetic insecticides.</text>
</comment>
<dbReference type="SUPFAM" id="SSF48264">
    <property type="entry name" value="Cytochrome P450"/>
    <property type="match status" value="1"/>
</dbReference>
<evidence type="ECO:0000313" key="16">
    <source>
        <dbReference type="EMBL" id="CAH1403912.1"/>
    </source>
</evidence>
<dbReference type="PRINTS" id="PR00463">
    <property type="entry name" value="EP450I"/>
</dbReference>
<dbReference type="GO" id="GO:0006805">
    <property type="term" value="P:xenobiotic metabolic process"/>
    <property type="evidence" value="ECO:0007669"/>
    <property type="project" value="TreeGrafter"/>
</dbReference>
<keyword evidence="13 15" id="KW-0472">Membrane</keyword>
<evidence type="ECO:0000313" key="17">
    <source>
        <dbReference type="Proteomes" id="UP001152798"/>
    </source>
</evidence>
<evidence type="ECO:0000256" key="1">
    <source>
        <dbReference type="ARBA" id="ARBA00001971"/>
    </source>
</evidence>
<keyword evidence="8" id="KW-0256">Endoplasmic reticulum</keyword>
<dbReference type="GO" id="GO:0016712">
    <property type="term" value="F:oxidoreductase activity, acting on paired donors, with incorporation or reduction of molecular oxygen, reduced flavin or flavoprotein as one donor, and incorporation of one atom of oxygen"/>
    <property type="evidence" value="ECO:0007669"/>
    <property type="project" value="TreeGrafter"/>
</dbReference>
<keyword evidence="9" id="KW-0492">Microsome</keyword>
<dbReference type="InterPro" id="IPR050182">
    <property type="entry name" value="Cytochrome_P450_fam2"/>
</dbReference>
<dbReference type="OrthoDB" id="1844152at2759"/>
<dbReference type="InterPro" id="IPR001128">
    <property type="entry name" value="Cyt_P450"/>
</dbReference>
<sequence>MAMPLVAIHFDNSISFDYFVELFQELKTLLVNYVTANLFLSTKYLFDFLDNFNLQDLSEILIASLVLLCVTVFFYYLWRTRGMPPGPWGLPLVGYLPWIDKDKPYVSMMELYQDYGGICTIRLGEVVAIVVSEPHYVKEALSQESLTGRAPLWLTHGLMNNNGLIAVEGPKWREQRKFVINCLKNLGAVKVGEKRAVMEKRILGGIRITFQMIDERREDGPFDPKQILSHTIGNIMNTIVFGKSFDLDDHTWVWLQHMAEEGVKLVGVAGPLNFMPYLRILPQYRKLLDFIKNGQKRTHDVYRSIANEQRTKDNILSYYLEAIASGKGEYFDEAQMLHLLADMFGAGVDSTLATYRWVLLYLALHPEVQERVYEEVSSVIGKGKEPNMDHFSMCPYTEATILETMRIRPVVPLGIPHGATKDTQIAGFRVPEGTMIIVNQWTLHHNPKYWINPEEFEPKRFIDSDGCVRRKDSFNPFQTGKRSCFGEELAKMVLFLFTSSMVLRYRLQLEGSSSAGLGGECGITLSPGQHSISFVLRQ</sequence>
<evidence type="ECO:0000256" key="15">
    <source>
        <dbReference type="SAM" id="Phobius"/>
    </source>
</evidence>
<organism evidence="16 17">
    <name type="scientific">Nezara viridula</name>
    <name type="common">Southern green stink bug</name>
    <name type="synonym">Cimex viridulus</name>
    <dbReference type="NCBI Taxonomy" id="85310"/>
    <lineage>
        <taxon>Eukaryota</taxon>
        <taxon>Metazoa</taxon>
        <taxon>Ecdysozoa</taxon>
        <taxon>Arthropoda</taxon>
        <taxon>Hexapoda</taxon>
        <taxon>Insecta</taxon>
        <taxon>Pterygota</taxon>
        <taxon>Neoptera</taxon>
        <taxon>Paraneoptera</taxon>
        <taxon>Hemiptera</taxon>
        <taxon>Heteroptera</taxon>
        <taxon>Panheteroptera</taxon>
        <taxon>Pentatomomorpha</taxon>
        <taxon>Pentatomoidea</taxon>
        <taxon>Pentatomidae</taxon>
        <taxon>Pentatominae</taxon>
        <taxon>Nezara</taxon>
    </lineage>
</organism>
<keyword evidence="15" id="KW-0812">Transmembrane</keyword>
<gene>
    <name evidence="16" type="ORF">NEZAVI_LOCUS12425</name>
</gene>
<keyword evidence="6 14" id="KW-0349">Heme</keyword>
<evidence type="ECO:0000256" key="10">
    <source>
        <dbReference type="ARBA" id="ARBA00023002"/>
    </source>
</evidence>
<dbReference type="Proteomes" id="UP001152798">
    <property type="component" value="Chromosome 5"/>
</dbReference>
<dbReference type="GO" id="GO:0005789">
    <property type="term" value="C:endoplasmic reticulum membrane"/>
    <property type="evidence" value="ECO:0007669"/>
    <property type="project" value="UniProtKB-SubCell"/>
</dbReference>
<evidence type="ECO:0000256" key="11">
    <source>
        <dbReference type="ARBA" id="ARBA00023004"/>
    </source>
</evidence>
<dbReference type="GO" id="GO:0020037">
    <property type="term" value="F:heme binding"/>
    <property type="evidence" value="ECO:0007669"/>
    <property type="project" value="InterPro"/>
</dbReference>
<dbReference type="Gene3D" id="1.10.630.10">
    <property type="entry name" value="Cytochrome P450"/>
    <property type="match status" value="1"/>
</dbReference>
<evidence type="ECO:0000256" key="5">
    <source>
        <dbReference type="ARBA" id="ARBA00010617"/>
    </source>
</evidence>
<dbReference type="EMBL" id="OV725081">
    <property type="protein sequence ID" value="CAH1403912.1"/>
    <property type="molecule type" value="Genomic_DNA"/>
</dbReference>
<dbReference type="PRINTS" id="PR00385">
    <property type="entry name" value="P450"/>
</dbReference>
<evidence type="ECO:0000256" key="8">
    <source>
        <dbReference type="ARBA" id="ARBA00022824"/>
    </source>
</evidence>
<protein>
    <recommendedName>
        <fullName evidence="18">Cytochrome P450</fullName>
    </recommendedName>
</protein>
<evidence type="ECO:0000256" key="4">
    <source>
        <dbReference type="ARBA" id="ARBA00004406"/>
    </source>
</evidence>
<feature type="transmembrane region" description="Helical" evidence="15">
    <location>
        <begin position="60"/>
        <end position="78"/>
    </location>
</feature>
<feature type="binding site" description="axial binding residue" evidence="14">
    <location>
        <position position="484"/>
    </location>
    <ligand>
        <name>heme</name>
        <dbReference type="ChEBI" id="CHEBI:30413"/>
    </ligand>
    <ligandPart>
        <name>Fe</name>
        <dbReference type="ChEBI" id="CHEBI:18248"/>
    </ligandPart>
</feature>
<accession>A0A9P0HLH0</accession>
<keyword evidence="10" id="KW-0560">Oxidoreductase</keyword>
<keyword evidence="7 14" id="KW-0479">Metal-binding</keyword>
<evidence type="ECO:0000256" key="6">
    <source>
        <dbReference type="ARBA" id="ARBA00022617"/>
    </source>
</evidence>
<evidence type="ECO:0008006" key="18">
    <source>
        <dbReference type="Google" id="ProtNLM"/>
    </source>
</evidence>
<dbReference type="AlphaFoldDB" id="A0A9P0HLH0"/>
<dbReference type="FunFam" id="1.10.630.10:FF:000238">
    <property type="entry name" value="Cytochrome P450 2A6"/>
    <property type="match status" value="1"/>
</dbReference>
<comment type="subcellular location">
    <subcellularLocation>
        <location evidence="4">Endoplasmic reticulum membrane</location>
        <topology evidence="4">Peripheral membrane protein</topology>
    </subcellularLocation>
    <subcellularLocation>
        <location evidence="3">Microsome membrane</location>
        <topology evidence="3">Peripheral membrane protein</topology>
    </subcellularLocation>
</comment>
<evidence type="ECO:0000256" key="7">
    <source>
        <dbReference type="ARBA" id="ARBA00022723"/>
    </source>
</evidence>
<proteinExistence type="inferred from homology"/>
<reference evidence="16" key="1">
    <citation type="submission" date="2022-01" db="EMBL/GenBank/DDBJ databases">
        <authorList>
            <person name="King R."/>
        </authorList>
    </citation>
    <scope>NUCLEOTIDE SEQUENCE</scope>
</reference>
<dbReference type="InterPro" id="IPR036396">
    <property type="entry name" value="Cyt_P450_sf"/>
</dbReference>
<evidence type="ECO:0000256" key="13">
    <source>
        <dbReference type="ARBA" id="ARBA00023136"/>
    </source>
</evidence>
<evidence type="ECO:0000256" key="2">
    <source>
        <dbReference type="ARBA" id="ARBA00003690"/>
    </source>
</evidence>
<evidence type="ECO:0000256" key="3">
    <source>
        <dbReference type="ARBA" id="ARBA00004174"/>
    </source>
</evidence>
<keyword evidence="17" id="KW-1185">Reference proteome</keyword>
<evidence type="ECO:0000256" key="14">
    <source>
        <dbReference type="PIRSR" id="PIRSR602401-1"/>
    </source>
</evidence>
<keyword evidence="11 14" id="KW-0408">Iron</keyword>